<evidence type="ECO:0000313" key="7">
    <source>
        <dbReference type="Proteomes" id="UP000015729"/>
    </source>
</evidence>
<dbReference type="InterPro" id="IPR027417">
    <property type="entry name" value="P-loop_NTPase"/>
</dbReference>
<dbReference type="PATRIC" id="fig|1194404.4.peg.6192"/>
<gene>
    <name evidence="6" type="ORF">A244_30080</name>
</gene>
<dbReference type="Proteomes" id="UP000015729">
    <property type="component" value="Unassembled WGS sequence"/>
</dbReference>
<dbReference type="InterPro" id="IPR005895">
    <property type="entry name" value="ABC_transptr_haem_export_CcmA"/>
</dbReference>
<evidence type="ECO:0000313" key="6">
    <source>
        <dbReference type="EMBL" id="EPN40093.1"/>
    </source>
</evidence>
<keyword evidence="1" id="KW-0813">Transport</keyword>
<evidence type="ECO:0000256" key="3">
    <source>
        <dbReference type="ARBA" id="ARBA00022840"/>
    </source>
</evidence>
<dbReference type="PANTHER" id="PTHR43499">
    <property type="entry name" value="ABC TRANSPORTER I FAMILY MEMBER 1"/>
    <property type="match status" value="1"/>
</dbReference>
<dbReference type="PANTHER" id="PTHR43499:SF1">
    <property type="entry name" value="ABC TRANSPORTER I FAMILY MEMBER 1"/>
    <property type="match status" value="1"/>
</dbReference>
<dbReference type="AlphaFoldDB" id="S6UE12"/>
<evidence type="ECO:0000256" key="5">
    <source>
        <dbReference type="ARBA" id="ARBA00023136"/>
    </source>
</evidence>
<evidence type="ECO:0000256" key="2">
    <source>
        <dbReference type="ARBA" id="ARBA00022741"/>
    </source>
</evidence>
<dbReference type="GO" id="GO:0017004">
    <property type="term" value="P:cytochrome complex assembly"/>
    <property type="evidence" value="ECO:0007669"/>
    <property type="project" value="InterPro"/>
</dbReference>
<sequence>MTPVPPFLQATALACERDWRVLFENLDLHLCAGDMLQVSGPNGSGKTSLLRL</sequence>
<keyword evidence="3" id="KW-0067">ATP-binding</keyword>
<organism evidence="6 7">
    <name type="scientific">Pseudomonas syringae pv. actinidiae ICMP 18807</name>
    <dbReference type="NCBI Taxonomy" id="1194404"/>
    <lineage>
        <taxon>Bacteria</taxon>
        <taxon>Pseudomonadati</taxon>
        <taxon>Pseudomonadota</taxon>
        <taxon>Gammaproteobacteria</taxon>
        <taxon>Pseudomonadales</taxon>
        <taxon>Pseudomonadaceae</taxon>
        <taxon>Pseudomonas</taxon>
        <taxon>Pseudomonas syringae</taxon>
    </lineage>
</organism>
<dbReference type="SUPFAM" id="SSF52540">
    <property type="entry name" value="P-loop containing nucleoside triphosphate hydrolases"/>
    <property type="match status" value="1"/>
</dbReference>
<dbReference type="GO" id="GO:0005524">
    <property type="term" value="F:ATP binding"/>
    <property type="evidence" value="ECO:0007669"/>
    <property type="project" value="UniProtKB-KW"/>
</dbReference>
<dbReference type="Gene3D" id="3.40.50.300">
    <property type="entry name" value="P-loop containing nucleotide triphosphate hydrolases"/>
    <property type="match status" value="1"/>
</dbReference>
<evidence type="ECO:0000256" key="1">
    <source>
        <dbReference type="ARBA" id="ARBA00022448"/>
    </source>
</evidence>
<keyword evidence="4" id="KW-1278">Translocase</keyword>
<keyword evidence="2" id="KW-0547">Nucleotide-binding</keyword>
<proteinExistence type="predicted"/>
<dbReference type="GO" id="GO:0022857">
    <property type="term" value="F:transmembrane transporter activity"/>
    <property type="evidence" value="ECO:0007669"/>
    <property type="project" value="InterPro"/>
</dbReference>
<keyword evidence="5" id="KW-0472">Membrane</keyword>
<protein>
    <submittedName>
        <fullName evidence="6">Cytochrome c biogenesis protein CcmA</fullName>
    </submittedName>
</protein>
<evidence type="ECO:0000256" key="4">
    <source>
        <dbReference type="ARBA" id="ARBA00022967"/>
    </source>
</evidence>
<feature type="non-terminal residue" evidence="6">
    <location>
        <position position="52"/>
    </location>
</feature>
<accession>S6UE12</accession>
<reference evidence="6 7" key="1">
    <citation type="journal article" date="2013" name="PLoS Pathog.">
        <title>Genomic analysis of the Kiwifruit pathogen Pseudomonas syringae pv. actinidiae provides insight into the origins of an emergent plant disease.</title>
        <authorList>
            <person name="McCann H.C."/>
            <person name="Rikkerink E.H."/>
            <person name="Bertels F."/>
            <person name="Fiers M."/>
            <person name="Lu A."/>
            <person name="Rees-George J."/>
            <person name="Andersen M.T."/>
            <person name="Gleave A.P."/>
            <person name="Haubold B."/>
            <person name="Wohlers M.W."/>
            <person name="Guttman D.S."/>
            <person name="Wang P.W."/>
            <person name="Straub C."/>
            <person name="Vanneste J.L."/>
            <person name="Rainey P.B."/>
            <person name="Templeton M.D."/>
        </authorList>
    </citation>
    <scope>NUCLEOTIDE SEQUENCE [LARGE SCALE GENOMIC DNA]</scope>
    <source>
        <strain evidence="6 7">ICMP 18807</strain>
    </source>
</reference>
<comment type="caution">
    <text evidence="6">The sequence shown here is derived from an EMBL/GenBank/DDBJ whole genome shotgun (WGS) entry which is preliminary data.</text>
</comment>
<dbReference type="EMBL" id="AOKG01002062">
    <property type="protein sequence ID" value="EPN40093.1"/>
    <property type="molecule type" value="Genomic_DNA"/>
</dbReference>
<name>S6UE12_PSESF</name>